<dbReference type="InterPro" id="IPR050256">
    <property type="entry name" value="Glycosyltransferase_2"/>
</dbReference>
<protein>
    <recommendedName>
        <fullName evidence="2">Glycosyltransferase 2-like domain-containing protein</fullName>
    </recommendedName>
</protein>
<gene>
    <name evidence="3" type="ORF">Val02_32250</name>
</gene>
<dbReference type="AlphaFoldDB" id="A0A8J3YJ99"/>
<dbReference type="RefSeq" id="WP_203899878.1">
    <property type="nucleotide sequence ID" value="NZ_BOPF01000010.1"/>
</dbReference>
<reference evidence="3" key="1">
    <citation type="submission" date="2021-01" db="EMBL/GenBank/DDBJ databases">
        <title>Whole genome shotgun sequence of Virgisporangium aliadipatigenens NBRC 105644.</title>
        <authorList>
            <person name="Komaki H."/>
            <person name="Tamura T."/>
        </authorList>
    </citation>
    <scope>NUCLEOTIDE SEQUENCE</scope>
    <source>
        <strain evidence="3">NBRC 105644</strain>
    </source>
</reference>
<sequence length="270" mass="29432">MPGPLNAAPLRPRVSVVIPTLNEARNLPHVFGRLPEDLYEVVLVDGRSTDDTVAVARALRPDVKVVLQTRRGKGNALACGFAACTGDIIVMIDADGSTDPAEIPAFVAALVAGADFAKGSRFVEGGGSSDITRVRRAGNKGLNVLTNILNGTRFTDLCYGYNAFWRSTLDVLGLTPGTSGDEMRWGDGFEIETIINVRVARAGLSVAEVPSYERDRLHGESNLNAVTDGLRVLRSIARERLRPKHVERRTAMADRRRVRNSTDRRIRAWA</sequence>
<dbReference type="EMBL" id="BOPF01000010">
    <property type="protein sequence ID" value="GIJ46339.1"/>
    <property type="molecule type" value="Genomic_DNA"/>
</dbReference>
<dbReference type="InterPro" id="IPR029044">
    <property type="entry name" value="Nucleotide-diphossugar_trans"/>
</dbReference>
<dbReference type="Proteomes" id="UP000619260">
    <property type="component" value="Unassembled WGS sequence"/>
</dbReference>
<dbReference type="PANTHER" id="PTHR48090:SF7">
    <property type="entry name" value="RFBJ PROTEIN"/>
    <property type="match status" value="1"/>
</dbReference>
<evidence type="ECO:0000313" key="4">
    <source>
        <dbReference type="Proteomes" id="UP000619260"/>
    </source>
</evidence>
<dbReference type="Gene3D" id="3.90.550.10">
    <property type="entry name" value="Spore Coat Polysaccharide Biosynthesis Protein SpsA, Chain A"/>
    <property type="match status" value="1"/>
</dbReference>
<keyword evidence="4" id="KW-1185">Reference proteome</keyword>
<proteinExistence type="inferred from homology"/>
<comment type="caution">
    <text evidence="3">The sequence shown here is derived from an EMBL/GenBank/DDBJ whole genome shotgun (WGS) entry which is preliminary data.</text>
</comment>
<dbReference type="PANTHER" id="PTHR48090">
    <property type="entry name" value="UNDECAPRENYL-PHOSPHATE 4-DEOXY-4-FORMAMIDO-L-ARABINOSE TRANSFERASE-RELATED"/>
    <property type="match status" value="1"/>
</dbReference>
<dbReference type="InterPro" id="IPR001173">
    <property type="entry name" value="Glyco_trans_2-like"/>
</dbReference>
<feature type="domain" description="Glycosyltransferase 2-like" evidence="2">
    <location>
        <begin position="15"/>
        <end position="169"/>
    </location>
</feature>
<dbReference type="Pfam" id="PF00535">
    <property type="entry name" value="Glycos_transf_2"/>
    <property type="match status" value="1"/>
</dbReference>
<organism evidence="3 4">
    <name type="scientific">Virgisporangium aliadipatigenens</name>
    <dbReference type="NCBI Taxonomy" id="741659"/>
    <lineage>
        <taxon>Bacteria</taxon>
        <taxon>Bacillati</taxon>
        <taxon>Actinomycetota</taxon>
        <taxon>Actinomycetes</taxon>
        <taxon>Micromonosporales</taxon>
        <taxon>Micromonosporaceae</taxon>
        <taxon>Virgisporangium</taxon>
    </lineage>
</organism>
<evidence type="ECO:0000256" key="1">
    <source>
        <dbReference type="ARBA" id="ARBA00006739"/>
    </source>
</evidence>
<evidence type="ECO:0000313" key="3">
    <source>
        <dbReference type="EMBL" id="GIJ46339.1"/>
    </source>
</evidence>
<comment type="similarity">
    <text evidence="1">Belongs to the glycosyltransferase 2 family.</text>
</comment>
<dbReference type="SUPFAM" id="SSF53448">
    <property type="entry name" value="Nucleotide-diphospho-sugar transferases"/>
    <property type="match status" value="1"/>
</dbReference>
<dbReference type="CDD" id="cd04179">
    <property type="entry name" value="DPM_DPG-synthase_like"/>
    <property type="match status" value="1"/>
</dbReference>
<accession>A0A8J3YJ99</accession>
<evidence type="ECO:0000259" key="2">
    <source>
        <dbReference type="Pfam" id="PF00535"/>
    </source>
</evidence>
<name>A0A8J3YJ99_9ACTN</name>